<dbReference type="InterPro" id="IPR036388">
    <property type="entry name" value="WH-like_DNA-bd_sf"/>
</dbReference>
<dbReference type="SMART" id="SM00347">
    <property type="entry name" value="HTH_MARR"/>
    <property type="match status" value="1"/>
</dbReference>
<dbReference type="PANTHER" id="PTHR33164:SF43">
    <property type="entry name" value="HTH-TYPE TRANSCRIPTIONAL REPRESSOR YETL"/>
    <property type="match status" value="1"/>
</dbReference>
<proteinExistence type="predicted"/>
<evidence type="ECO:0000313" key="2">
    <source>
        <dbReference type="EMBL" id="GGD31391.1"/>
    </source>
</evidence>
<reference evidence="2" key="1">
    <citation type="journal article" date="2014" name="Int. J. Syst. Evol. Microbiol.">
        <title>Complete genome sequence of Corynebacterium casei LMG S-19264T (=DSM 44701T), isolated from a smear-ripened cheese.</title>
        <authorList>
            <consortium name="US DOE Joint Genome Institute (JGI-PGF)"/>
            <person name="Walter F."/>
            <person name="Albersmeier A."/>
            <person name="Kalinowski J."/>
            <person name="Ruckert C."/>
        </authorList>
    </citation>
    <scope>NUCLEOTIDE SEQUENCE</scope>
    <source>
        <strain evidence="2">CGMCC 1.15493</strain>
    </source>
</reference>
<evidence type="ECO:0000313" key="3">
    <source>
        <dbReference type="Proteomes" id="UP000613160"/>
    </source>
</evidence>
<dbReference type="EMBL" id="BMJJ01000010">
    <property type="protein sequence ID" value="GGD31391.1"/>
    <property type="molecule type" value="Genomic_DNA"/>
</dbReference>
<reference evidence="2" key="2">
    <citation type="submission" date="2020-09" db="EMBL/GenBank/DDBJ databases">
        <authorList>
            <person name="Sun Q."/>
            <person name="Zhou Y."/>
        </authorList>
    </citation>
    <scope>NUCLEOTIDE SEQUENCE</scope>
    <source>
        <strain evidence="2">CGMCC 1.15493</strain>
    </source>
</reference>
<gene>
    <name evidence="2" type="ORF">GCM10011335_38050</name>
</gene>
<keyword evidence="3" id="KW-1185">Reference proteome</keyword>
<comment type="caution">
    <text evidence="2">The sequence shown here is derived from an EMBL/GenBank/DDBJ whole genome shotgun (WGS) entry which is preliminary data.</text>
</comment>
<organism evidence="2 3">
    <name type="scientific">Aureimonas glaciei</name>
    <dbReference type="NCBI Taxonomy" id="1776957"/>
    <lineage>
        <taxon>Bacteria</taxon>
        <taxon>Pseudomonadati</taxon>
        <taxon>Pseudomonadota</taxon>
        <taxon>Alphaproteobacteria</taxon>
        <taxon>Hyphomicrobiales</taxon>
        <taxon>Aurantimonadaceae</taxon>
        <taxon>Aureimonas</taxon>
    </lineage>
</organism>
<dbReference type="GO" id="GO:0006950">
    <property type="term" value="P:response to stress"/>
    <property type="evidence" value="ECO:0007669"/>
    <property type="project" value="TreeGrafter"/>
</dbReference>
<sequence>MSEFIARNSLDFIVGDVSRLLRHGLEELIGEAQLQITPGEFRMLHEITFRGPERQCDLAAVMGVEPMTVSALLVRMEQRKLITRIPDPEDRRAKLIASTATGRDLLEKVKLLAQEVIAHATRGLGPAETRNAEAALHRMRMNLVAGW</sequence>
<dbReference type="PROSITE" id="PS50995">
    <property type="entry name" value="HTH_MARR_2"/>
    <property type="match status" value="1"/>
</dbReference>
<protein>
    <submittedName>
        <fullName evidence="2">Transcriptional regulator</fullName>
    </submittedName>
</protein>
<feature type="domain" description="HTH marR-type" evidence="1">
    <location>
        <begin position="7"/>
        <end position="141"/>
    </location>
</feature>
<dbReference type="InterPro" id="IPR036390">
    <property type="entry name" value="WH_DNA-bd_sf"/>
</dbReference>
<dbReference type="Gene3D" id="1.10.10.10">
    <property type="entry name" value="Winged helix-like DNA-binding domain superfamily/Winged helix DNA-binding domain"/>
    <property type="match status" value="1"/>
</dbReference>
<dbReference type="Proteomes" id="UP000613160">
    <property type="component" value="Unassembled WGS sequence"/>
</dbReference>
<dbReference type="RefSeq" id="WP_188853715.1">
    <property type="nucleotide sequence ID" value="NZ_BMJJ01000010.1"/>
</dbReference>
<evidence type="ECO:0000259" key="1">
    <source>
        <dbReference type="PROSITE" id="PS50995"/>
    </source>
</evidence>
<dbReference type="SUPFAM" id="SSF46785">
    <property type="entry name" value="Winged helix' DNA-binding domain"/>
    <property type="match status" value="1"/>
</dbReference>
<dbReference type="Pfam" id="PF01047">
    <property type="entry name" value="MarR"/>
    <property type="match status" value="1"/>
</dbReference>
<dbReference type="InterPro" id="IPR039422">
    <property type="entry name" value="MarR/SlyA-like"/>
</dbReference>
<dbReference type="PANTHER" id="PTHR33164">
    <property type="entry name" value="TRANSCRIPTIONAL REGULATOR, MARR FAMILY"/>
    <property type="match status" value="1"/>
</dbReference>
<dbReference type="InterPro" id="IPR000835">
    <property type="entry name" value="HTH_MarR-typ"/>
</dbReference>
<dbReference type="GO" id="GO:0003700">
    <property type="term" value="F:DNA-binding transcription factor activity"/>
    <property type="evidence" value="ECO:0007669"/>
    <property type="project" value="InterPro"/>
</dbReference>
<name>A0A917DEW9_9HYPH</name>
<dbReference type="AlphaFoldDB" id="A0A917DEW9"/>
<accession>A0A917DEW9</accession>